<feature type="region of interest" description="Disordered" evidence="1">
    <location>
        <begin position="240"/>
        <end position="274"/>
    </location>
</feature>
<keyword evidence="2" id="KW-0732">Signal</keyword>
<protein>
    <submittedName>
        <fullName evidence="3">Uncharacterized protein</fullName>
    </submittedName>
</protein>
<organism evidence="3">
    <name type="scientific">Eragrostis tef</name>
    <name type="common">Teff</name>
    <name type="synonym">Poa tef</name>
    <dbReference type="NCBI Taxonomy" id="110835"/>
    <lineage>
        <taxon>Eukaryota</taxon>
        <taxon>Viridiplantae</taxon>
        <taxon>Streptophyta</taxon>
        <taxon>Embryophyta</taxon>
        <taxon>Tracheophyta</taxon>
        <taxon>Spermatophyta</taxon>
        <taxon>Magnoliopsida</taxon>
        <taxon>Liliopsida</taxon>
        <taxon>Poales</taxon>
        <taxon>Poaceae</taxon>
        <taxon>PACMAD clade</taxon>
        <taxon>Chloridoideae</taxon>
        <taxon>Eragrostideae</taxon>
        <taxon>Eragrostidinae</taxon>
        <taxon>Eragrostis</taxon>
    </lineage>
</organism>
<feature type="region of interest" description="Disordered" evidence="1">
    <location>
        <begin position="52"/>
        <end position="89"/>
    </location>
</feature>
<evidence type="ECO:0000313" key="3">
    <source>
        <dbReference type="EMBL" id="AFP44684.1"/>
    </source>
</evidence>
<feature type="signal peptide" evidence="2">
    <location>
        <begin position="1"/>
        <end position="23"/>
    </location>
</feature>
<dbReference type="EMBL" id="JN672669">
    <property type="protein sequence ID" value="AFP44684.1"/>
    <property type="molecule type" value="Genomic_DNA"/>
</dbReference>
<name>J9QEZ0_ERATE</name>
<proteinExistence type="predicted"/>
<evidence type="ECO:0000256" key="2">
    <source>
        <dbReference type="SAM" id="SignalP"/>
    </source>
</evidence>
<accession>J9QEZ0</accession>
<feature type="chain" id="PRO_5003826649" evidence="2">
    <location>
        <begin position="24"/>
        <end position="352"/>
    </location>
</feature>
<sequence length="352" mass="37271">MHPLCAPRLCFFLLLLLLPLAAGLQPQRPARHLERLDHASVSMARAPLVHPRRAAAPLRLHSRRARQPVPRQRPVPRPDLHPAPAGAGRLLGARVPVPRRQLPVRAHPSGAGQRARARPLRRAAGVGVEPVSPSCDGLRVLDLGGNRFSFVAAFRGLLSGPIPPESPRSCGRRTCRTNNLSGPGGIAIGVVCGQQQQPGAVRAGPPRRECVSTTRASLGGGASWAAAPAPSSCASATAAALSPPGEARREAARVRPLPAGHHAAPPPRRQSSGLDMTKDTACCCIFALLSFPFLLRVVRSGVAGHRHGLAQLACALAETTSQLWMPTRNTRDPLISAQHNIQSVSIQMLLTD</sequence>
<dbReference type="AlphaFoldDB" id="J9QEZ0"/>
<reference evidence="3" key="1">
    <citation type="journal article" date="2012" name="Genetics">
        <title>High-throughput discovery of mutations in tef semi-dwarfing genes by next-generation sequencing analysis.</title>
        <authorList>
            <person name="Zhu Q."/>
            <person name="Smith S.M."/>
            <person name="Ayele M."/>
            <person name="Yang L."/>
            <person name="Jogi A."/>
            <person name="Chaluvadi S.R."/>
            <person name="Bennetzen J.L."/>
        </authorList>
    </citation>
    <scope>NUCLEOTIDE SEQUENCE</scope>
</reference>
<evidence type="ECO:0000256" key="1">
    <source>
        <dbReference type="SAM" id="MobiDB-lite"/>
    </source>
</evidence>